<dbReference type="InterPro" id="IPR036162">
    <property type="entry name" value="Resolvase-like_N_sf"/>
</dbReference>
<dbReference type="PROSITE" id="PS00397">
    <property type="entry name" value="RECOMBINASES_1"/>
    <property type="match status" value="1"/>
</dbReference>
<evidence type="ECO:0000256" key="3">
    <source>
        <dbReference type="ARBA" id="ARBA00023100"/>
    </source>
</evidence>
<feature type="domain" description="Resolvase/invertase-type recombinase catalytic" evidence="9">
    <location>
        <begin position="81"/>
        <end position="214"/>
    </location>
</feature>
<dbReference type="InterPro" id="IPR050639">
    <property type="entry name" value="SSR_resolvase"/>
</dbReference>
<evidence type="ECO:0000259" key="9">
    <source>
        <dbReference type="PROSITE" id="PS51736"/>
    </source>
</evidence>
<sequence length="278" mass="30493">MPRPSGTVGTSLQRAAKPNHTLTQTLQPFGTRCQPCRHLHGSRGASVVSHQRSNPTQLVSPSLPSTRAVPPGTVRREVPTLVIGYARVSTFEQTLDLQRDALNAAGSVSIYEDKASGKSADRPELQHCLKALREGDTLVVWRLDRLGRNLQDLIRIVNELEGRGIKFRSLKESIDTTGPAGKLVFHMFAALAEFERELIRERTLAGLEAARARGKKGGRPESLDAKQQQAVLAMMSSRVMSIAEIARQFNVSRSTLYNIQAANRPRANPGSISTLLDK</sequence>
<evidence type="ECO:0000256" key="1">
    <source>
        <dbReference type="ARBA" id="ARBA00009913"/>
    </source>
</evidence>
<keyword evidence="4" id="KW-0238">DNA-binding</keyword>
<dbReference type="InterPro" id="IPR006120">
    <property type="entry name" value="Resolvase_HTH_dom"/>
</dbReference>
<feature type="compositionally biased region" description="Polar residues" evidence="8">
    <location>
        <begin position="48"/>
        <end position="65"/>
    </location>
</feature>
<accession>A0A562BSJ2</accession>
<dbReference type="InterPro" id="IPR006119">
    <property type="entry name" value="Resolv_N"/>
</dbReference>
<reference evidence="10 11" key="1">
    <citation type="submission" date="2019-07" db="EMBL/GenBank/DDBJ databases">
        <title>Genome sequencing of lignin-degrading bacterial isolates.</title>
        <authorList>
            <person name="Gladden J."/>
        </authorList>
    </citation>
    <scope>NUCLEOTIDE SEQUENCE [LARGE SCALE GENOMIC DNA]</scope>
    <source>
        <strain evidence="10 11">J11</strain>
    </source>
</reference>
<feature type="active site" description="O-(5'-phospho-DNA)-serine intermediate" evidence="6 7">
    <location>
        <position position="89"/>
    </location>
</feature>
<dbReference type="SMART" id="SM00857">
    <property type="entry name" value="Resolvase"/>
    <property type="match status" value="1"/>
</dbReference>
<proteinExistence type="inferred from homology"/>
<dbReference type="GO" id="GO:0000150">
    <property type="term" value="F:DNA strand exchange activity"/>
    <property type="evidence" value="ECO:0007669"/>
    <property type="project" value="UniProtKB-KW"/>
</dbReference>
<dbReference type="Pfam" id="PF02796">
    <property type="entry name" value="HTH_7"/>
    <property type="match status" value="1"/>
</dbReference>
<evidence type="ECO:0000313" key="10">
    <source>
        <dbReference type="EMBL" id="TWG88152.1"/>
    </source>
</evidence>
<organism evidence="10 11">
    <name type="scientific">Cupriavidus gilardii J11</name>
    <dbReference type="NCBI Taxonomy" id="936133"/>
    <lineage>
        <taxon>Bacteria</taxon>
        <taxon>Pseudomonadati</taxon>
        <taxon>Pseudomonadota</taxon>
        <taxon>Betaproteobacteria</taxon>
        <taxon>Burkholderiales</taxon>
        <taxon>Burkholderiaceae</taxon>
        <taxon>Cupriavidus</taxon>
    </lineage>
</organism>
<dbReference type="PROSITE" id="PS00398">
    <property type="entry name" value="RECOMBINASES_2"/>
    <property type="match status" value="1"/>
</dbReference>
<dbReference type="Gene3D" id="1.10.10.60">
    <property type="entry name" value="Homeodomain-like"/>
    <property type="match status" value="1"/>
</dbReference>
<dbReference type="Gene3D" id="3.40.50.1390">
    <property type="entry name" value="Resolvase, N-terminal catalytic domain"/>
    <property type="match status" value="1"/>
</dbReference>
<dbReference type="SUPFAM" id="SSF53041">
    <property type="entry name" value="Resolvase-like"/>
    <property type="match status" value="1"/>
</dbReference>
<evidence type="ECO:0000256" key="7">
    <source>
        <dbReference type="PROSITE-ProRule" id="PRU10137"/>
    </source>
</evidence>
<dbReference type="CDD" id="cd03768">
    <property type="entry name" value="SR_ResInv"/>
    <property type="match status" value="1"/>
</dbReference>
<evidence type="ECO:0000256" key="8">
    <source>
        <dbReference type="SAM" id="MobiDB-lite"/>
    </source>
</evidence>
<comment type="caution">
    <text evidence="10">The sequence shown here is derived from an EMBL/GenBank/DDBJ whole genome shotgun (WGS) entry which is preliminary data.</text>
</comment>
<keyword evidence="5" id="KW-0233">DNA recombination</keyword>
<evidence type="ECO:0000256" key="2">
    <source>
        <dbReference type="ARBA" id="ARBA00022908"/>
    </source>
</evidence>
<dbReference type="InterPro" id="IPR006118">
    <property type="entry name" value="Recombinase_CS"/>
</dbReference>
<gene>
    <name evidence="10" type="ORF">L602_001400000670</name>
</gene>
<evidence type="ECO:0000256" key="4">
    <source>
        <dbReference type="ARBA" id="ARBA00023125"/>
    </source>
</evidence>
<dbReference type="InterPro" id="IPR009057">
    <property type="entry name" value="Homeodomain-like_sf"/>
</dbReference>
<keyword evidence="2" id="KW-0229">DNA integration</keyword>
<dbReference type="FunFam" id="3.40.50.1390:FF:000001">
    <property type="entry name" value="DNA recombinase"/>
    <property type="match status" value="1"/>
</dbReference>
<name>A0A562BSJ2_9BURK</name>
<dbReference type="CDD" id="cd00569">
    <property type="entry name" value="HTH_Hin_like"/>
    <property type="match status" value="1"/>
</dbReference>
<feature type="region of interest" description="Disordered" evidence="8">
    <location>
        <begin position="44"/>
        <end position="72"/>
    </location>
</feature>
<dbReference type="SUPFAM" id="SSF46689">
    <property type="entry name" value="Homeodomain-like"/>
    <property type="match status" value="1"/>
</dbReference>
<comment type="similarity">
    <text evidence="1">Belongs to the site-specific recombinase resolvase family.</text>
</comment>
<evidence type="ECO:0000256" key="6">
    <source>
        <dbReference type="PIRSR" id="PIRSR606118-50"/>
    </source>
</evidence>
<evidence type="ECO:0000256" key="5">
    <source>
        <dbReference type="ARBA" id="ARBA00023172"/>
    </source>
</evidence>
<dbReference type="PANTHER" id="PTHR30461:SF2">
    <property type="entry name" value="SERINE RECOMBINASE PINE-RELATED"/>
    <property type="match status" value="1"/>
</dbReference>
<keyword evidence="11" id="KW-1185">Reference proteome</keyword>
<dbReference type="AlphaFoldDB" id="A0A562BSJ2"/>
<keyword evidence="3" id="KW-0230">DNA invertase</keyword>
<dbReference type="Proteomes" id="UP000318141">
    <property type="component" value="Unassembled WGS sequence"/>
</dbReference>
<dbReference type="EMBL" id="VLJN01000006">
    <property type="protein sequence ID" value="TWG88152.1"/>
    <property type="molecule type" value="Genomic_DNA"/>
</dbReference>
<dbReference type="GO" id="GO:0003677">
    <property type="term" value="F:DNA binding"/>
    <property type="evidence" value="ECO:0007669"/>
    <property type="project" value="UniProtKB-KW"/>
</dbReference>
<dbReference type="Pfam" id="PF00239">
    <property type="entry name" value="Resolvase"/>
    <property type="match status" value="1"/>
</dbReference>
<evidence type="ECO:0000313" key="11">
    <source>
        <dbReference type="Proteomes" id="UP000318141"/>
    </source>
</evidence>
<protein>
    <submittedName>
        <fullName evidence="10">DNA invertase Pin-like site-specific DNA recombinase</fullName>
    </submittedName>
</protein>
<dbReference type="PANTHER" id="PTHR30461">
    <property type="entry name" value="DNA-INVERTASE FROM LAMBDOID PROPHAGE"/>
    <property type="match status" value="1"/>
</dbReference>
<dbReference type="GO" id="GO:0015074">
    <property type="term" value="P:DNA integration"/>
    <property type="evidence" value="ECO:0007669"/>
    <property type="project" value="UniProtKB-KW"/>
</dbReference>
<dbReference type="PROSITE" id="PS51736">
    <property type="entry name" value="RECOMBINASES_3"/>
    <property type="match status" value="1"/>
</dbReference>